<dbReference type="Proteomes" id="UP000228816">
    <property type="component" value="Unassembled WGS sequence"/>
</dbReference>
<comment type="subcellular location">
    <subcellularLocation>
        <location evidence="5">Cytoplasm</location>
    </subcellularLocation>
</comment>
<feature type="domain" description="Aminoacyl-transfer RNA synthetases class-II family profile" evidence="7">
    <location>
        <begin position="30"/>
        <end position="353"/>
    </location>
</feature>
<evidence type="ECO:0000256" key="6">
    <source>
        <dbReference type="PIRSR" id="PIRSR001549-1"/>
    </source>
</evidence>
<dbReference type="InterPro" id="IPR015807">
    <property type="entry name" value="His-tRNA-ligase"/>
</dbReference>
<dbReference type="InterPro" id="IPR045864">
    <property type="entry name" value="aa-tRNA-synth_II/BPL/LPL"/>
</dbReference>
<dbReference type="InterPro" id="IPR036621">
    <property type="entry name" value="Anticodon-bd_dom_sf"/>
</dbReference>
<dbReference type="PANTHER" id="PTHR43707:SF1">
    <property type="entry name" value="HISTIDINE--TRNA LIGASE, MITOCHONDRIAL-RELATED"/>
    <property type="match status" value="1"/>
</dbReference>
<dbReference type="PIRSF" id="PIRSF001549">
    <property type="entry name" value="His-tRNA_synth"/>
    <property type="match status" value="1"/>
</dbReference>
<keyword evidence="2 5" id="KW-0547">Nucleotide-binding</keyword>
<accession>A0A2M7BZ00</accession>
<comment type="caution">
    <text evidence="8">The sequence shown here is derived from an EMBL/GenBank/DDBJ whole genome shotgun (WGS) entry which is preliminary data.</text>
</comment>
<evidence type="ECO:0000313" key="9">
    <source>
        <dbReference type="Proteomes" id="UP000228816"/>
    </source>
</evidence>
<dbReference type="SUPFAM" id="SSF52954">
    <property type="entry name" value="Class II aaRS ABD-related"/>
    <property type="match status" value="1"/>
</dbReference>
<name>A0A2M7BZ00_9BACT</name>
<dbReference type="Gene3D" id="3.40.50.800">
    <property type="entry name" value="Anticodon-binding domain"/>
    <property type="match status" value="1"/>
</dbReference>
<feature type="binding site" evidence="6">
    <location>
        <begin position="103"/>
        <end position="105"/>
    </location>
    <ligand>
        <name>L-histidine</name>
        <dbReference type="ChEBI" id="CHEBI:57595"/>
    </ligand>
</feature>
<keyword evidence="5" id="KW-0648">Protein biosynthesis</keyword>
<dbReference type="Pfam" id="PF03129">
    <property type="entry name" value="HGTP_anticodon"/>
    <property type="match status" value="1"/>
</dbReference>
<dbReference type="InterPro" id="IPR041715">
    <property type="entry name" value="HisRS-like_core"/>
</dbReference>
<dbReference type="GO" id="GO:0005737">
    <property type="term" value="C:cytoplasm"/>
    <property type="evidence" value="ECO:0007669"/>
    <property type="project" value="UniProtKB-SubCell"/>
</dbReference>
<gene>
    <name evidence="5" type="primary">hisS</name>
    <name evidence="8" type="ORF">COS44_01475</name>
</gene>
<evidence type="ECO:0000256" key="1">
    <source>
        <dbReference type="ARBA" id="ARBA00008226"/>
    </source>
</evidence>
<feature type="binding site" evidence="6">
    <location>
        <position position="134"/>
    </location>
    <ligand>
        <name>L-histidine</name>
        <dbReference type="ChEBI" id="CHEBI:57595"/>
    </ligand>
</feature>
<feature type="binding site" evidence="6">
    <location>
        <begin position="283"/>
        <end position="284"/>
    </location>
    <ligand>
        <name>L-histidine</name>
        <dbReference type="ChEBI" id="CHEBI:57595"/>
    </ligand>
</feature>
<dbReference type="NCBIfam" id="TIGR00442">
    <property type="entry name" value="hisS"/>
    <property type="match status" value="1"/>
</dbReference>
<keyword evidence="5 8" id="KW-0436">Ligase</keyword>
<evidence type="ECO:0000256" key="5">
    <source>
        <dbReference type="HAMAP-Rule" id="MF_00127"/>
    </source>
</evidence>
<reference evidence="9" key="1">
    <citation type="submission" date="2017-09" db="EMBL/GenBank/DDBJ databases">
        <title>Depth-based differentiation of microbial function through sediment-hosted aquifers and enrichment of novel symbionts in the deep terrestrial subsurface.</title>
        <authorList>
            <person name="Probst A.J."/>
            <person name="Ladd B."/>
            <person name="Jarett J.K."/>
            <person name="Geller-Mcgrath D.E."/>
            <person name="Sieber C.M.K."/>
            <person name="Emerson J.B."/>
            <person name="Anantharaman K."/>
            <person name="Thomas B.C."/>
            <person name="Malmstrom R."/>
            <person name="Stieglmeier M."/>
            <person name="Klingl A."/>
            <person name="Woyke T."/>
            <person name="Ryan C.M."/>
            <person name="Banfield J.F."/>
        </authorList>
    </citation>
    <scope>NUCLEOTIDE SEQUENCE [LARGE SCALE GENOMIC DNA]</scope>
</reference>
<evidence type="ECO:0000259" key="7">
    <source>
        <dbReference type="PROSITE" id="PS50862"/>
    </source>
</evidence>
<keyword evidence="3 5" id="KW-0030">Aminoacyl-tRNA synthetase</keyword>
<dbReference type="HAMAP" id="MF_00127">
    <property type="entry name" value="His_tRNA_synth"/>
    <property type="match status" value="1"/>
</dbReference>
<evidence type="ECO:0000256" key="4">
    <source>
        <dbReference type="ARBA" id="ARBA00047639"/>
    </source>
</evidence>
<dbReference type="GO" id="GO:0006427">
    <property type="term" value="P:histidyl-tRNA aminoacylation"/>
    <property type="evidence" value="ECO:0007669"/>
    <property type="project" value="UniProtKB-UniRule"/>
</dbReference>
<dbReference type="InterPro" id="IPR004516">
    <property type="entry name" value="HisRS/HisZ"/>
</dbReference>
<evidence type="ECO:0000256" key="3">
    <source>
        <dbReference type="ARBA" id="ARBA00023146"/>
    </source>
</evidence>
<evidence type="ECO:0000313" key="8">
    <source>
        <dbReference type="EMBL" id="PIV13974.1"/>
    </source>
</evidence>
<dbReference type="GO" id="GO:0004821">
    <property type="term" value="F:histidine-tRNA ligase activity"/>
    <property type="evidence" value="ECO:0007669"/>
    <property type="project" value="UniProtKB-UniRule"/>
</dbReference>
<feature type="binding site" evidence="6">
    <location>
        <position position="152"/>
    </location>
    <ligand>
        <name>L-histidine</name>
        <dbReference type="ChEBI" id="CHEBI:57595"/>
    </ligand>
</feature>
<protein>
    <recommendedName>
        <fullName evidence="5">Histidine--tRNA ligase</fullName>
        <ecNumber evidence="5">6.1.1.21</ecNumber>
    </recommendedName>
    <alternativeName>
        <fullName evidence="5">Histidyl-tRNA synthetase</fullName>
        <shortName evidence="5">HisRS</shortName>
    </alternativeName>
</protein>
<dbReference type="SUPFAM" id="SSF55681">
    <property type="entry name" value="Class II aaRS and biotin synthetases"/>
    <property type="match status" value="1"/>
</dbReference>
<sequence>MAGAHGCSRSGCAMGLPSRTTMAKFQSPTGMHDLLGEDLEYFRKIENVCRDIADFYGFQRIETPILEETELFEKGTGFTTDIVQKQMFSFRTRGGDFLTLRPEGTPGIVRSYIQQGMQNLPKPVKLWYFGPFFRYERPQAQRFRQFYQFGFESLGVEKPVIDAQIIKIFYNILKELGFKDLTIELNSIGDSECRPEYKRILVKYLRSHQSNLCPDCRRRLRENPLRILDCKRERCQIIAGAAPQMIDRLCKECHNHFKSVLEFLEELELPYQLNPYLVRGLDYYTKTVFEIFPGSLKDDKKSSQEIDKTALVGGGRYDDLVKLLRGKDTPACGAAAGVERIVYLMKLKGRKMPSPKLPQVFLAQVGELPKRKSLKIFEEFRINKIKVAEAFHKDSLISQLRMADGLAVKFVLILGQKEALEEKIIIREMKTGKQKIIPIKNVIKEVKRRLKKD</sequence>
<comment type="subunit">
    <text evidence="5">Homodimer.</text>
</comment>
<keyword evidence="5" id="KW-0067">ATP-binding</keyword>
<dbReference type="InterPro" id="IPR004154">
    <property type="entry name" value="Anticodon-bd"/>
</dbReference>
<dbReference type="PROSITE" id="PS50862">
    <property type="entry name" value="AA_TRNA_LIGASE_II"/>
    <property type="match status" value="1"/>
</dbReference>
<dbReference type="GO" id="GO:0005524">
    <property type="term" value="F:ATP binding"/>
    <property type="evidence" value="ECO:0007669"/>
    <property type="project" value="UniProtKB-UniRule"/>
</dbReference>
<comment type="similarity">
    <text evidence="1 5">Belongs to the class-II aminoacyl-tRNA synthetase family.</text>
</comment>
<dbReference type="EC" id="6.1.1.21" evidence="5"/>
<dbReference type="Pfam" id="PF13393">
    <property type="entry name" value="tRNA-synt_His"/>
    <property type="match status" value="1"/>
</dbReference>
<evidence type="ECO:0000256" key="2">
    <source>
        <dbReference type="ARBA" id="ARBA00022741"/>
    </source>
</evidence>
<proteinExistence type="inferred from homology"/>
<dbReference type="EMBL" id="PEUS01000032">
    <property type="protein sequence ID" value="PIV13974.1"/>
    <property type="molecule type" value="Genomic_DNA"/>
</dbReference>
<comment type="catalytic activity">
    <reaction evidence="4 5">
        <text>tRNA(His) + L-histidine + ATP = L-histidyl-tRNA(His) + AMP + diphosphate + H(+)</text>
        <dbReference type="Rhea" id="RHEA:17313"/>
        <dbReference type="Rhea" id="RHEA-COMP:9665"/>
        <dbReference type="Rhea" id="RHEA-COMP:9689"/>
        <dbReference type="ChEBI" id="CHEBI:15378"/>
        <dbReference type="ChEBI" id="CHEBI:30616"/>
        <dbReference type="ChEBI" id="CHEBI:33019"/>
        <dbReference type="ChEBI" id="CHEBI:57595"/>
        <dbReference type="ChEBI" id="CHEBI:78442"/>
        <dbReference type="ChEBI" id="CHEBI:78527"/>
        <dbReference type="ChEBI" id="CHEBI:456215"/>
        <dbReference type="EC" id="6.1.1.21"/>
    </reaction>
</comment>
<feature type="binding site" evidence="6">
    <location>
        <position position="148"/>
    </location>
    <ligand>
        <name>L-histidine</name>
        <dbReference type="ChEBI" id="CHEBI:57595"/>
    </ligand>
</feature>
<dbReference type="AlphaFoldDB" id="A0A2M7BZ00"/>
<dbReference type="Gene3D" id="3.30.930.10">
    <property type="entry name" value="Bira Bifunctional Protein, Domain 2"/>
    <property type="match status" value="1"/>
</dbReference>
<dbReference type="CDD" id="cd00773">
    <property type="entry name" value="HisRS-like_core"/>
    <property type="match status" value="1"/>
</dbReference>
<keyword evidence="5" id="KW-0963">Cytoplasm</keyword>
<dbReference type="PANTHER" id="PTHR43707">
    <property type="entry name" value="HISTIDYL-TRNA SYNTHETASE"/>
    <property type="match status" value="1"/>
</dbReference>
<organism evidence="8 9">
    <name type="scientific">bacterium (Candidatus Gribaldobacteria) CG03_land_8_20_14_0_80_36_40</name>
    <dbReference type="NCBI Taxonomy" id="2014271"/>
    <lineage>
        <taxon>Bacteria</taxon>
        <taxon>Candidatus Gribaldobacteria</taxon>
    </lineage>
</organism>
<dbReference type="InterPro" id="IPR006195">
    <property type="entry name" value="aa-tRNA-synth_II"/>
</dbReference>
<feature type="binding site" evidence="6">
    <location>
        <position position="279"/>
    </location>
    <ligand>
        <name>L-histidine</name>
        <dbReference type="ChEBI" id="CHEBI:57595"/>
    </ligand>
</feature>